<dbReference type="PRINTS" id="PR00039">
    <property type="entry name" value="HTHLYSR"/>
</dbReference>
<dbReference type="Gene3D" id="3.40.190.290">
    <property type="match status" value="1"/>
</dbReference>
<dbReference type="CDD" id="cd05466">
    <property type="entry name" value="PBP2_LTTR_substrate"/>
    <property type="match status" value="1"/>
</dbReference>
<evidence type="ECO:0000313" key="7">
    <source>
        <dbReference type="Proteomes" id="UP000032068"/>
    </source>
</evidence>
<name>A0A0D0JXS2_9PSED</name>
<dbReference type="FunFam" id="1.10.10.10:FF:000001">
    <property type="entry name" value="LysR family transcriptional regulator"/>
    <property type="match status" value="1"/>
</dbReference>
<dbReference type="GO" id="GO:0003677">
    <property type="term" value="F:DNA binding"/>
    <property type="evidence" value="ECO:0007669"/>
    <property type="project" value="UniProtKB-KW"/>
</dbReference>
<dbReference type="AlphaFoldDB" id="A0A0D0JXS2"/>
<dbReference type="Proteomes" id="UP000032068">
    <property type="component" value="Unassembled WGS sequence"/>
</dbReference>
<evidence type="ECO:0000256" key="3">
    <source>
        <dbReference type="ARBA" id="ARBA00023125"/>
    </source>
</evidence>
<organism evidence="6 7">
    <name type="scientific">Pseudomonas fulva</name>
    <dbReference type="NCBI Taxonomy" id="47880"/>
    <lineage>
        <taxon>Bacteria</taxon>
        <taxon>Pseudomonadati</taxon>
        <taxon>Pseudomonadota</taxon>
        <taxon>Gammaproteobacteria</taxon>
        <taxon>Pseudomonadales</taxon>
        <taxon>Pseudomonadaceae</taxon>
        <taxon>Pseudomonas</taxon>
    </lineage>
</organism>
<comment type="similarity">
    <text evidence="1">Belongs to the LysR transcriptional regulatory family.</text>
</comment>
<accession>A0A0D0JXS2</accession>
<dbReference type="InterPro" id="IPR050950">
    <property type="entry name" value="HTH-type_LysR_regulators"/>
</dbReference>
<dbReference type="InterPro" id="IPR005119">
    <property type="entry name" value="LysR_subst-bd"/>
</dbReference>
<evidence type="ECO:0000256" key="1">
    <source>
        <dbReference type="ARBA" id="ARBA00009437"/>
    </source>
</evidence>
<dbReference type="InterPro" id="IPR036388">
    <property type="entry name" value="WH-like_DNA-bd_sf"/>
</dbReference>
<dbReference type="OrthoDB" id="196624at2"/>
<reference evidence="6 7" key="1">
    <citation type="submission" date="2014-12" db="EMBL/GenBank/DDBJ databases">
        <title>16Stimator: statistical estimation of ribosomal gene copy numbers from draft genome assemblies.</title>
        <authorList>
            <person name="Perisin M.A."/>
            <person name="Vetter M."/>
            <person name="Gilbert J.A."/>
            <person name="Bergelson J."/>
        </authorList>
    </citation>
    <scope>NUCLEOTIDE SEQUENCE [LARGE SCALE GENOMIC DNA]</scope>
    <source>
        <strain evidence="6 7">MEJ086</strain>
    </source>
</reference>
<protein>
    <submittedName>
        <fullName evidence="6">LysR family transcriptional regulator</fullName>
    </submittedName>
</protein>
<keyword evidence="2" id="KW-0805">Transcription regulation</keyword>
<dbReference type="PANTHER" id="PTHR30419:SF30">
    <property type="entry name" value="LYSR FAMILY TRANSCRIPTIONAL REGULATOR"/>
    <property type="match status" value="1"/>
</dbReference>
<sequence>MRWTLEQLEVFVAVADGNSFSAVARRFGRVQSAVSTAVAALEDDLGVRLFERSSGRQPRLTEAGQALLEEARELLRQSERLEGRALGLSQGEEVCLRLAQDEALPMPPILDSLEALAQAFPRVEVQMTSGGQGVVARQLLERRADLGLLFHHEGMPAELERRRLGMVDMVMVCGAAHPLAQGRSVDRRELAQHRQLLITLQDSHYPGNERISPTAWRTDSFYVMAELLMRNLGWACLPRHVAQYPTYQGHLIELSSDWIAPPLPVELVFRRDETLGPAAQWLVRYLGDRLRILEP</sequence>
<dbReference type="Pfam" id="PF03466">
    <property type="entry name" value="LysR_substrate"/>
    <property type="match status" value="1"/>
</dbReference>
<evidence type="ECO:0000259" key="5">
    <source>
        <dbReference type="PROSITE" id="PS50931"/>
    </source>
</evidence>
<dbReference type="Gene3D" id="1.10.10.10">
    <property type="entry name" value="Winged helix-like DNA-binding domain superfamily/Winged helix DNA-binding domain"/>
    <property type="match status" value="1"/>
</dbReference>
<gene>
    <name evidence="6" type="ORF">RU08_11375</name>
</gene>
<dbReference type="InterPro" id="IPR036390">
    <property type="entry name" value="WH_DNA-bd_sf"/>
</dbReference>
<feature type="domain" description="HTH lysR-type" evidence="5">
    <location>
        <begin position="3"/>
        <end position="61"/>
    </location>
</feature>
<dbReference type="GO" id="GO:0003700">
    <property type="term" value="F:DNA-binding transcription factor activity"/>
    <property type="evidence" value="ECO:0007669"/>
    <property type="project" value="InterPro"/>
</dbReference>
<keyword evidence="3" id="KW-0238">DNA-binding</keyword>
<evidence type="ECO:0000313" key="6">
    <source>
        <dbReference type="EMBL" id="KIQ00516.1"/>
    </source>
</evidence>
<comment type="caution">
    <text evidence="6">The sequence shown here is derived from an EMBL/GenBank/DDBJ whole genome shotgun (WGS) entry which is preliminary data.</text>
</comment>
<proteinExistence type="inferred from homology"/>
<dbReference type="EMBL" id="JXQW01000027">
    <property type="protein sequence ID" value="KIQ00516.1"/>
    <property type="molecule type" value="Genomic_DNA"/>
</dbReference>
<dbReference type="GO" id="GO:0005829">
    <property type="term" value="C:cytosol"/>
    <property type="evidence" value="ECO:0007669"/>
    <property type="project" value="TreeGrafter"/>
</dbReference>
<dbReference type="Pfam" id="PF00126">
    <property type="entry name" value="HTH_1"/>
    <property type="match status" value="1"/>
</dbReference>
<evidence type="ECO:0000256" key="4">
    <source>
        <dbReference type="ARBA" id="ARBA00023163"/>
    </source>
</evidence>
<dbReference type="PROSITE" id="PS50931">
    <property type="entry name" value="HTH_LYSR"/>
    <property type="match status" value="1"/>
</dbReference>
<dbReference type="SUPFAM" id="SSF46785">
    <property type="entry name" value="Winged helix' DNA-binding domain"/>
    <property type="match status" value="1"/>
</dbReference>
<evidence type="ECO:0000256" key="2">
    <source>
        <dbReference type="ARBA" id="ARBA00023015"/>
    </source>
</evidence>
<dbReference type="RefSeq" id="WP_042553925.1">
    <property type="nucleotide sequence ID" value="NZ_JXQW01000027.1"/>
</dbReference>
<dbReference type="InterPro" id="IPR000847">
    <property type="entry name" value="LysR_HTH_N"/>
</dbReference>
<dbReference type="SUPFAM" id="SSF53850">
    <property type="entry name" value="Periplasmic binding protein-like II"/>
    <property type="match status" value="1"/>
</dbReference>
<dbReference type="PANTHER" id="PTHR30419">
    <property type="entry name" value="HTH-TYPE TRANSCRIPTIONAL REGULATOR YBHD"/>
    <property type="match status" value="1"/>
</dbReference>
<keyword evidence="4" id="KW-0804">Transcription</keyword>